<dbReference type="Gene3D" id="3.30.930.10">
    <property type="entry name" value="Bira Bifunctional Protein, Domain 2"/>
    <property type="match status" value="1"/>
</dbReference>
<keyword evidence="4" id="KW-1185">Reference proteome</keyword>
<dbReference type="InterPro" id="IPR004143">
    <property type="entry name" value="BPL_LPL_catalytic"/>
</dbReference>
<dbReference type="EMBL" id="JACHVA010000080">
    <property type="protein sequence ID" value="MBC2601945.1"/>
    <property type="molecule type" value="Genomic_DNA"/>
</dbReference>
<evidence type="ECO:0000259" key="2">
    <source>
        <dbReference type="PROSITE" id="PS51733"/>
    </source>
</evidence>
<dbReference type="PANTHER" id="PTHR12561:SF3">
    <property type="entry name" value="LIPOYLTRANSFERASE 1, MITOCHONDRIAL"/>
    <property type="match status" value="1"/>
</dbReference>
<evidence type="ECO:0000256" key="1">
    <source>
        <dbReference type="ARBA" id="ARBA00005085"/>
    </source>
</evidence>
<dbReference type="CDD" id="cd16443">
    <property type="entry name" value="LplA"/>
    <property type="match status" value="1"/>
</dbReference>
<protein>
    <recommendedName>
        <fullName evidence="2">BPL/LPL catalytic domain-containing protein</fullName>
    </recommendedName>
</protein>
<dbReference type="InterPro" id="IPR004562">
    <property type="entry name" value="LipoylTrfase_LipoateP_Ligase"/>
</dbReference>
<organism evidence="3 4">
    <name type="scientific">Puniceicoccus vermicola</name>
    <dbReference type="NCBI Taxonomy" id="388746"/>
    <lineage>
        <taxon>Bacteria</taxon>
        <taxon>Pseudomonadati</taxon>
        <taxon>Verrucomicrobiota</taxon>
        <taxon>Opitutia</taxon>
        <taxon>Puniceicoccales</taxon>
        <taxon>Puniceicoccaceae</taxon>
        <taxon>Puniceicoccus</taxon>
    </lineage>
</organism>
<gene>
    <name evidence="3" type="ORF">H5P30_09145</name>
</gene>
<feature type="domain" description="BPL/LPL catalytic" evidence="2">
    <location>
        <begin position="36"/>
        <end position="200"/>
    </location>
</feature>
<dbReference type="Pfam" id="PF21948">
    <property type="entry name" value="LplA-B_cat"/>
    <property type="match status" value="1"/>
</dbReference>
<evidence type="ECO:0000313" key="4">
    <source>
        <dbReference type="Proteomes" id="UP000525652"/>
    </source>
</evidence>
<sequence length="338" mass="38410">MTSPTAPPEPTERLAWISCDDDPARYSAIEEACLRDSQESFLILWINRPALFVGKNQNLWAEVSAAEAFHTGISLNRRLSGGGTVYHDPGNLNFTMVSPGEPKIAFQEHLSLLFPYFEARGIAVEIRNRSDLFHDGRKFSGNAEYFTGGRVLHHGTLLFNTDLPQLARFLTPDSNAYTDRAVDSNRSLTVNLCSLLPDIPNTRTFAEDLLNVLLGHHSNLRRIEEMPSTILRKAEDYLPHFRDPAWIFGRSPRYELERTVSRDSESMSSRISVQDGQIQEIHLESRANESPEELQTIADSFRDCLHSPEAIQSRIQNSRWKDFPSGAFLSKVWLELFF</sequence>
<dbReference type="GO" id="GO:0017118">
    <property type="term" value="F:lipoyltransferase activity"/>
    <property type="evidence" value="ECO:0007669"/>
    <property type="project" value="TreeGrafter"/>
</dbReference>
<reference evidence="3 4" key="1">
    <citation type="submission" date="2020-07" db="EMBL/GenBank/DDBJ databases">
        <authorList>
            <person name="Feng X."/>
        </authorList>
    </citation>
    <scope>NUCLEOTIDE SEQUENCE [LARGE SCALE GENOMIC DNA]</scope>
    <source>
        <strain evidence="3 4">JCM14086</strain>
    </source>
</reference>
<dbReference type="RefSeq" id="WP_185692645.1">
    <property type="nucleotide sequence ID" value="NZ_JACHVA010000080.1"/>
</dbReference>
<dbReference type="PROSITE" id="PS51733">
    <property type="entry name" value="BPL_LPL_CATALYTIC"/>
    <property type="match status" value="1"/>
</dbReference>
<accession>A0A7X1AXR3</accession>
<dbReference type="InterPro" id="IPR045864">
    <property type="entry name" value="aa-tRNA-synth_II/BPL/LPL"/>
</dbReference>
<dbReference type="GO" id="GO:0009249">
    <property type="term" value="P:protein lipoylation"/>
    <property type="evidence" value="ECO:0007669"/>
    <property type="project" value="InterPro"/>
</dbReference>
<evidence type="ECO:0000313" key="3">
    <source>
        <dbReference type="EMBL" id="MBC2601945.1"/>
    </source>
</evidence>
<name>A0A7X1AXR3_9BACT</name>
<proteinExistence type="predicted"/>
<comment type="caution">
    <text evidence="3">The sequence shown here is derived from an EMBL/GenBank/DDBJ whole genome shotgun (WGS) entry which is preliminary data.</text>
</comment>
<dbReference type="PANTHER" id="PTHR12561">
    <property type="entry name" value="LIPOATE-PROTEIN LIGASE"/>
    <property type="match status" value="1"/>
</dbReference>
<dbReference type="UniPathway" id="UPA00537">
    <property type="reaction ID" value="UER00595"/>
</dbReference>
<dbReference type="Proteomes" id="UP000525652">
    <property type="component" value="Unassembled WGS sequence"/>
</dbReference>
<dbReference type="AlphaFoldDB" id="A0A7X1AXR3"/>
<dbReference type="GO" id="GO:0005737">
    <property type="term" value="C:cytoplasm"/>
    <property type="evidence" value="ECO:0007669"/>
    <property type="project" value="TreeGrafter"/>
</dbReference>
<comment type="pathway">
    <text evidence="1">Protein modification; protein lipoylation via exogenous pathway; protein N(6)-(lipoyl)lysine from lipoate: step 2/2.</text>
</comment>
<dbReference type="SUPFAM" id="SSF55681">
    <property type="entry name" value="Class II aaRS and biotin synthetases"/>
    <property type="match status" value="1"/>
</dbReference>